<dbReference type="InterPro" id="IPR012337">
    <property type="entry name" value="RNaseH-like_sf"/>
</dbReference>
<evidence type="ECO:0000256" key="2">
    <source>
        <dbReference type="SAM" id="MobiDB-lite"/>
    </source>
</evidence>
<dbReference type="Gene3D" id="3.30.420.10">
    <property type="entry name" value="Ribonuclease H-like superfamily/Ribonuclease H"/>
    <property type="match status" value="1"/>
</dbReference>
<feature type="compositionally biased region" description="Low complexity" evidence="2">
    <location>
        <begin position="1"/>
        <end position="23"/>
    </location>
</feature>
<feature type="region of interest" description="Disordered" evidence="2">
    <location>
        <begin position="1"/>
        <end position="74"/>
    </location>
</feature>
<dbReference type="EMBL" id="WHJE01000278">
    <property type="protein sequence ID" value="KAE8762101.1"/>
    <property type="molecule type" value="Genomic_DNA"/>
</dbReference>
<dbReference type="InterPro" id="IPR048020">
    <property type="entry name" value="Transpos_IS3"/>
</dbReference>
<evidence type="ECO:0000313" key="5">
    <source>
        <dbReference type="Proteomes" id="UP000451860"/>
    </source>
</evidence>
<dbReference type="SUPFAM" id="SSF53098">
    <property type="entry name" value="Ribonuclease H-like"/>
    <property type="match status" value="1"/>
</dbReference>
<feature type="domain" description="Integrase catalytic" evidence="3">
    <location>
        <begin position="209"/>
        <end position="379"/>
    </location>
</feature>
<dbReference type="PANTHER" id="PTHR46889">
    <property type="entry name" value="TRANSPOSASE INSF FOR INSERTION SEQUENCE IS3B-RELATED"/>
    <property type="match status" value="1"/>
</dbReference>
<proteinExistence type="predicted"/>
<gene>
    <name evidence="4" type="ORF">GB883_21110</name>
</gene>
<keyword evidence="5" id="KW-1185">Reference proteome</keyword>
<dbReference type="NCBIfam" id="NF033516">
    <property type="entry name" value="transpos_IS3"/>
    <property type="match status" value="1"/>
</dbReference>
<dbReference type="InterPro" id="IPR050900">
    <property type="entry name" value="Transposase_IS3/IS150/IS904"/>
</dbReference>
<reference evidence="4 5" key="1">
    <citation type="submission" date="2019-10" db="EMBL/GenBank/DDBJ databases">
        <title>Georgenia wutianyii sp. nov. and Georgenia yuyongxinii sp. nov. isolated from plateau pika (Ochotona curzoniae) in the Qinghai-Tibet plateau of China.</title>
        <authorList>
            <person name="Tian Z."/>
        </authorList>
    </citation>
    <scope>NUCLEOTIDE SEQUENCE [LARGE SCALE GENOMIC DNA]</scope>
    <source>
        <strain evidence="4 5">DSM 21501</strain>
    </source>
</reference>
<sequence>QARRAPACRGAAGPEPGDAAQLGRGRRAGRGHAKSGAEPGGGVRGGPGAAQAGGRARAGQRDPQDRVGVFRPGGARPPTQVIVAYIDTYRDRFGVEPICSVLSEHGVTIAPSTYYARRACPVTEAELDEAYLVNALVALHRANWGVYGVRKLHHAARRAGLQVGRDQVGRLMGVAGLVGAVRGRHRTRTTRRSAEAPRHPDLVRRGWHTPAAPDELWVADFSYVWTLSGFVYVALVVDVFSRRILGWRVTTSKETFLVTDALRQAIDVRHRGGARWERGKLVHHSDAGSQYTSVAFTAELLEAGIAGSIGTVGDALDNALCESTIGLFKTEAINDGGPTWKHRAQVEWQVARWVHWYNHARLHSSIENLPPMEFEHRHRQAVTATTIPEVA</sequence>
<dbReference type="Pfam" id="PF13276">
    <property type="entry name" value="HTH_21"/>
    <property type="match status" value="1"/>
</dbReference>
<dbReference type="OrthoDB" id="52928at2"/>
<evidence type="ECO:0000259" key="3">
    <source>
        <dbReference type="PROSITE" id="PS50994"/>
    </source>
</evidence>
<evidence type="ECO:0000313" key="4">
    <source>
        <dbReference type="EMBL" id="KAE8762101.1"/>
    </source>
</evidence>
<dbReference type="InterPro" id="IPR025948">
    <property type="entry name" value="HTH-like_dom"/>
</dbReference>
<dbReference type="InterPro" id="IPR001584">
    <property type="entry name" value="Integrase_cat-core"/>
</dbReference>
<dbReference type="Pfam" id="PF13333">
    <property type="entry name" value="rve_2"/>
    <property type="match status" value="1"/>
</dbReference>
<feature type="non-terminal residue" evidence="4">
    <location>
        <position position="1"/>
    </location>
</feature>
<dbReference type="Proteomes" id="UP000451860">
    <property type="component" value="Unassembled WGS sequence"/>
</dbReference>
<dbReference type="InterPro" id="IPR036397">
    <property type="entry name" value="RNaseH_sf"/>
</dbReference>
<dbReference type="AlphaFoldDB" id="A0A7J5UIB3"/>
<dbReference type="PROSITE" id="PS50994">
    <property type="entry name" value="INTEGRASE"/>
    <property type="match status" value="1"/>
</dbReference>
<comment type="function">
    <text evidence="1">Involved in the transposition of the insertion sequence.</text>
</comment>
<feature type="compositionally biased region" description="Basic residues" evidence="2">
    <location>
        <begin position="24"/>
        <end position="33"/>
    </location>
</feature>
<dbReference type="Pfam" id="PF00665">
    <property type="entry name" value="rve"/>
    <property type="match status" value="1"/>
</dbReference>
<comment type="caution">
    <text evidence="4">The sequence shown here is derived from an EMBL/GenBank/DDBJ whole genome shotgun (WGS) entry which is preliminary data.</text>
</comment>
<name>A0A7J5UIB3_9MICO</name>
<organism evidence="4 5">
    <name type="scientific">Georgenia thermotolerans</name>
    <dbReference type="NCBI Taxonomy" id="527326"/>
    <lineage>
        <taxon>Bacteria</taxon>
        <taxon>Bacillati</taxon>
        <taxon>Actinomycetota</taxon>
        <taxon>Actinomycetes</taxon>
        <taxon>Micrococcales</taxon>
        <taxon>Bogoriellaceae</taxon>
        <taxon>Georgenia</taxon>
    </lineage>
</organism>
<accession>A0A7J5UIB3</accession>
<dbReference type="GO" id="GO:0015074">
    <property type="term" value="P:DNA integration"/>
    <property type="evidence" value="ECO:0007669"/>
    <property type="project" value="InterPro"/>
</dbReference>
<evidence type="ECO:0000256" key="1">
    <source>
        <dbReference type="ARBA" id="ARBA00002286"/>
    </source>
</evidence>
<feature type="compositionally biased region" description="Gly residues" evidence="2">
    <location>
        <begin position="38"/>
        <end position="48"/>
    </location>
</feature>
<protein>
    <submittedName>
        <fullName evidence="4">IS3 family transposase</fullName>
    </submittedName>
</protein>
<dbReference type="GO" id="GO:0003676">
    <property type="term" value="F:nucleic acid binding"/>
    <property type="evidence" value="ECO:0007669"/>
    <property type="project" value="InterPro"/>
</dbReference>
<dbReference type="PANTHER" id="PTHR46889:SF5">
    <property type="entry name" value="INTEGRASE PROTEIN"/>
    <property type="match status" value="1"/>
</dbReference>